<evidence type="ECO:0000256" key="5">
    <source>
        <dbReference type="ARBA" id="ARBA00022723"/>
    </source>
</evidence>
<dbReference type="PRINTS" id="PR01050">
    <property type="entry name" value="PYRUVTKNASE"/>
</dbReference>
<dbReference type="Gene3D" id="2.40.33.10">
    <property type="entry name" value="PK beta-barrel domain-like"/>
    <property type="match status" value="1"/>
</dbReference>
<keyword evidence="7" id="KW-0418">Kinase</keyword>
<evidence type="ECO:0000256" key="3">
    <source>
        <dbReference type="ARBA" id="ARBA00012142"/>
    </source>
</evidence>
<dbReference type="InterPro" id="IPR040442">
    <property type="entry name" value="Pyrv_kinase-like_dom_sf"/>
</dbReference>
<dbReference type="SUPFAM" id="SSF50800">
    <property type="entry name" value="PK beta-barrel domain-like"/>
    <property type="match status" value="1"/>
</dbReference>
<evidence type="ECO:0000256" key="1">
    <source>
        <dbReference type="ARBA" id="ARBA00004997"/>
    </source>
</evidence>
<dbReference type="InterPro" id="IPR036918">
    <property type="entry name" value="Pyrv_Knase_C_sf"/>
</dbReference>
<keyword evidence="8" id="KW-0067">ATP-binding</keyword>
<dbReference type="EC" id="2.7.1.40" evidence="3"/>
<evidence type="ECO:0000256" key="8">
    <source>
        <dbReference type="ARBA" id="ARBA00022840"/>
    </source>
</evidence>
<dbReference type="GO" id="GO:0016301">
    <property type="term" value="F:kinase activity"/>
    <property type="evidence" value="ECO:0007669"/>
    <property type="project" value="UniProtKB-KW"/>
</dbReference>
<reference evidence="14" key="1">
    <citation type="submission" date="2020-05" db="EMBL/GenBank/DDBJ databases">
        <authorList>
            <person name="Chiriac C."/>
            <person name="Salcher M."/>
            <person name="Ghai R."/>
            <person name="Kavagutti S V."/>
        </authorList>
    </citation>
    <scope>NUCLEOTIDE SEQUENCE</scope>
</reference>
<evidence type="ECO:0000256" key="2">
    <source>
        <dbReference type="ARBA" id="ARBA00008663"/>
    </source>
</evidence>
<comment type="pathway">
    <text evidence="1">Carbohydrate degradation; glycolysis; pyruvate from D-glyceraldehyde 3-phosphate: step 5/5.</text>
</comment>
<organism evidence="14">
    <name type="scientific">freshwater metagenome</name>
    <dbReference type="NCBI Taxonomy" id="449393"/>
    <lineage>
        <taxon>unclassified sequences</taxon>
        <taxon>metagenomes</taxon>
        <taxon>ecological metagenomes</taxon>
    </lineage>
</organism>
<keyword evidence="11" id="KW-0670">Pyruvate</keyword>
<dbReference type="GO" id="GO:0000287">
    <property type="term" value="F:magnesium ion binding"/>
    <property type="evidence" value="ECO:0007669"/>
    <property type="project" value="InterPro"/>
</dbReference>
<dbReference type="GO" id="GO:0005524">
    <property type="term" value="F:ATP binding"/>
    <property type="evidence" value="ECO:0007669"/>
    <property type="project" value="UniProtKB-KW"/>
</dbReference>
<keyword evidence="6" id="KW-0547">Nucleotide-binding</keyword>
<dbReference type="InterPro" id="IPR001697">
    <property type="entry name" value="Pyr_Knase"/>
</dbReference>
<keyword evidence="5" id="KW-0479">Metal-binding</keyword>
<dbReference type="AlphaFoldDB" id="A0A6J6W954"/>
<accession>A0A6J6W954</accession>
<keyword evidence="10" id="KW-0324">Glycolysis</keyword>
<dbReference type="InterPro" id="IPR015813">
    <property type="entry name" value="Pyrv/PenolPyrv_kinase-like_dom"/>
</dbReference>
<dbReference type="Pfam" id="PF02887">
    <property type="entry name" value="PK_C"/>
    <property type="match status" value="1"/>
</dbReference>
<dbReference type="SUPFAM" id="SSF51621">
    <property type="entry name" value="Phosphoenolpyruvate/pyruvate domain"/>
    <property type="match status" value="1"/>
</dbReference>
<dbReference type="GO" id="GO:0030955">
    <property type="term" value="F:potassium ion binding"/>
    <property type="evidence" value="ECO:0007669"/>
    <property type="project" value="InterPro"/>
</dbReference>
<comment type="similarity">
    <text evidence="2">Belongs to the pyruvate kinase family.</text>
</comment>
<dbReference type="NCBIfam" id="TIGR01064">
    <property type="entry name" value="pyruv_kin"/>
    <property type="match status" value="1"/>
</dbReference>
<dbReference type="SUPFAM" id="SSF52935">
    <property type="entry name" value="PK C-terminal domain-like"/>
    <property type="match status" value="1"/>
</dbReference>
<dbReference type="PROSITE" id="PS00110">
    <property type="entry name" value="PYRUVATE_KINASE"/>
    <property type="match status" value="1"/>
</dbReference>
<dbReference type="InterPro" id="IPR015793">
    <property type="entry name" value="Pyrv_Knase_brl"/>
</dbReference>
<name>A0A6J6W954_9ZZZZ</name>
<dbReference type="InterPro" id="IPR011037">
    <property type="entry name" value="Pyrv_Knase-like_insert_dom_sf"/>
</dbReference>
<dbReference type="GO" id="GO:0004743">
    <property type="term" value="F:pyruvate kinase activity"/>
    <property type="evidence" value="ECO:0007669"/>
    <property type="project" value="UniProtKB-EC"/>
</dbReference>
<dbReference type="PANTHER" id="PTHR11817">
    <property type="entry name" value="PYRUVATE KINASE"/>
    <property type="match status" value="1"/>
</dbReference>
<keyword evidence="9" id="KW-0460">Magnesium</keyword>
<protein>
    <recommendedName>
        <fullName evidence="3">pyruvate kinase</fullName>
        <ecNumber evidence="3">2.7.1.40</ecNumber>
    </recommendedName>
</protein>
<evidence type="ECO:0000256" key="10">
    <source>
        <dbReference type="ARBA" id="ARBA00023152"/>
    </source>
</evidence>
<evidence type="ECO:0000259" key="12">
    <source>
        <dbReference type="Pfam" id="PF00224"/>
    </source>
</evidence>
<evidence type="ECO:0000256" key="7">
    <source>
        <dbReference type="ARBA" id="ARBA00022777"/>
    </source>
</evidence>
<evidence type="ECO:0000256" key="4">
    <source>
        <dbReference type="ARBA" id="ARBA00022679"/>
    </source>
</evidence>
<dbReference type="Gene3D" id="3.40.1380.20">
    <property type="entry name" value="Pyruvate kinase, C-terminal domain"/>
    <property type="match status" value="1"/>
</dbReference>
<proteinExistence type="inferred from homology"/>
<sequence>MRRTKIVATVGPASESDEVIQALVAAGVDVLRLSFAHGDLLSCIDRLRRVRALAPDLAIMVDIPGPKIRAGSFGTSPVTLALGSSLILEEGFGDTSTASRIVVERDDVINKLSVGDYVHIGDGGTSLEVTQAGTVATAVVISGGAVMGKPGLSLPSSLMHDQLPTADDRERIEALRSEKFEILAVSFVRSRADVAAVREALQRDDVMIMSKIETAEAVDALIEIVEESDALMVARGDLGVRMPIEDVPHLQKRIVKEGIRFARPVVVATQMLESMTHAQVPTRAEVTDVANAVLDGASAVMLSAETAIGNDPVAVVTTMDRIILRAEAGFDYQKWGSSLGVQEVSGTRSEAIRITAAMTGAAWRAAMEEEAAAIIACTRSGMTARAISRFRPPMPILAITPSHFTARQLKSSWGVNDVLVSSSTDIDDLVHQGIEHLRADGIVKSGDYVVVMAGSDDGGLSTTDTVRMVAVK</sequence>
<evidence type="ECO:0000256" key="11">
    <source>
        <dbReference type="ARBA" id="ARBA00023317"/>
    </source>
</evidence>
<dbReference type="InterPro" id="IPR015806">
    <property type="entry name" value="Pyrv_Knase_insert_dom_sf"/>
</dbReference>
<feature type="domain" description="Pyruvate kinase barrel" evidence="12">
    <location>
        <begin position="1"/>
        <end position="315"/>
    </location>
</feature>
<dbReference type="EMBL" id="CAFAAB010000034">
    <property type="protein sequence ID" value="CAB4779653.1"/>
    <property type="molecule type" value="Genomic_DNA"/>
</dbReference>
<dbReference type="Gene3D" id="3.20.20.60">
    <property type="entry name" value="Phosphoenolpyruvate-binding domains"/>
    <property type="match status" value="1"/>
</dbReference>
<keyword evidence="4" id="KW-0808">Transferase</keyword>
<dbReference type="InterPro" id="IPR018209">
    <property type="entry name" value="Pyrv_Knase_AS"/>
</dbReference>
<evidence type="ECO:0000256" key="9">
    <source>
        <dbReference type="ARBA" id="ARBA00022842"/>
    </source>
</evidence>
<evidence type="ECO:0000259" key="13">
    <source>
        <dbReference type="Pfam" id="PF02887"/>
    </source>
</evidence>
<feature type="domain" description="Pyruvate kinase C-terminal" evidence="13">
    <location>
        <begin position="358"/>
        <end position="468"/>
    </location>
</feature>
<dbReference type="UniPathway" id="UPA00109">
    <property type="reaction ID" value="UER00188"/>
</dbReference>
<dbReference type="InterPro" id="IPR015795">
    <property type="entry name" value="Pyrv_Knase_C"/>
</dbReference>
<gene>
    <name evidence="14" type="ORF">UFOPK2958_00440</name>
</gene>
<evidence type="ECO:0000256" key="6">
    <source>
        <dbReference type="ARBA" id="ARBA00022741"/>
    </source>
</evidence>
<evidence type="ECO:0000313" key="14">
    <source>
        <dbReference type="EMBL" id="CAB4779653.1"/>
    </source>
</evidence>
<dbReference type="Pfam" id="PF00224">
    <property type="entry name" value="PK"/>
    <property type="match status" value="1"/>
</dbReference>